<dbReference type="PANTHER" id="PTHR47332">
    <property type="entry name" value="SET DOMAIN-CONTAINING PROTEIN 5"/>
    <property type="match status" value="1"/>
</dbReference>
<organism evidence="2 3">
    <name type="scientific">Favolaschia claudopus</name>
    <dbReference type="NCBI Taxonomy" id="2862362"/>
    <lineage>
        <taxon>Eukaryota</taxon>
        <taxon>Fungi</taxon>
        <taxon>Dikarya</taxon>
        <taxon>Basidiomycota</taxon>
        <taxon>Agaricomycotina</taxon>
        <taxon>Agaricomycetes</taxon>
        <taxon>Agaricomycetidae</taxon>
        <taxon>Agaricales</taxon>
        <taxon>Marasmiineae</taxon>
        <taxon>Mycenaceae</taxon>
        <taxon>Favolaschia</taxon>
    </lineage>
</organism>
<comment type="caution">
    <text evidence="2">The sequence shown here is derived from an EMBL/GenBank/DDBJ whole genome shotgun (WGS) entry which is preliminary data.</text>
</comment>
<keyword evidence="3" id="KW-1185">Reference proteome</keyword>
<dbReference type="Pfam" id="PF00856">
    <property type="entry name" value="SET"/>
    <property type="match status" value="1"/>
</dbReference>
<dbReference type="InterPro" id="IPR046341">
    <property type="entry name" value="SET_dom_sf"/>
</dbReference>
<name>A0AAW0EEU5_9AGAR</name>
<protein>
    <recommendedName>
        <fullName evidence="1">SET domain-containing protein</fullName>
    </recommendedName>
</protein>
<dbReference type="PROSITE" id="PS50280">
    <property type="entry name" value="SET"/>
    <property type="match status" value="1"/>
</dbReference>
<dbReference type="SUPFAM" id="SSF82199">
    <property type="entry name" value="SET domain"/>
    <property type="match status" value="1"/>
</dbReference>
<evidence type="ECO:0000313" key="3">
    <source>
        <dbReference type="Proteomes" id="UP001362999"/>
    </source>
</evidence>
<evidence type="ECO:0000313" key="2">
    <source>
        <dbReference type="EMBL" id="KAK7062501.1"/>
    </source>
</evidence>
<dbReference type="PANTHER" id="PTHR47332:SF4">
    <property type="entry name" value="SET DOMAIN-CONTAINING PROTEIN 5"/>
    <property type="match status" value="1"/>
</dbReference>
<reference evidence="2 3" key="1">
    <citation type="journal article" date="2024" name="J Genomics">
        <title>Draft genome sequencing and assembly of Favolaschia claudopus CIRM-BRFM 2984 isolated from oak limbs.</title>
        <authorList>
            <person name="Navarro D."/>
            <person name="Drula E."/>
            <person name="Chaduli D."/>
            <person name="Cazenave R."/>
            <person name="Ahrendt S."/>
            <person name="Wang J."/>
            <person name="Lipzen A."/>
            <person name="Daum C."/>
            <person name="Barry K."/>
            <person name="Grigoriev I.V."/>
            <person name="Favel A."/>
            <person name="Rosso M.N."/>
            <person name="Martin F."/>
        </authorList>
    </citation>
    <scope>NUCLEOTIDE SEQUENCE [LARGE SCALE GENOMIC DNA]</scope>
    <source>
        <strain evidence="2 3">CIRM-BRFM 2984</strain>
    </source>
</reference>
<feature type="non-terminal residue" evidence="2">
    <location>
        <position position="210"/>
    </location>
</feature>
<dbReference type="InterPro" id="IPR001214">
    <property type="entry name" value="SET_dom"/>
</dbReference>
<sequence>MAEPLIAQLISSQPDFPKPILRAARATYKIRRTARMGSGMFAKCKLKPGDLVLAERPVLVYPNHFLGDHNAAFETALEYMTAEDRIAYRKLASSAPIVAPGAGDLVRIATTNCFQMPPDIPGGSNDRYSIGDYRAMYLVTSRINHSCSPNTIADFHYPTFSFVIRATREIWKGEEITTMYAGIDGPKAERQARLAFCMDACGCTVCNDPA</sequence>
<evidence type="ECO:0000259" key="1">
    <source>
        <dbReference type="PROSITE" id="PS50280"/>
    </source>
</evidence>
<dbReference type="Proteomes" id="UP001362999">
    <property type="component" value="Unassembled WGS sequence"/>
</dbReference>
<feature type="domain" description="SET" evidence="1">
    <location>
        <begin position="26"/>
        <end position="181"/>
    </location>
</feature>
<dbReference type="SMART" id="SM00317">
    <property type="entry name" value="SET"/>
    <property type="match status" value="1"/>
</dbReference>
<dbReference type="CDD" id="cd20071">
    <property type="entry name" value="SET_SMYD"/>
    <property type="match status" value="1"/>
</dbReference>
<proteinExistence type="predicted"/>
<gene>
    <name evidence="2" type="ORF">R3P38DRAFT_2679051</name>
</gene>
<dbReference type="Gene3D" id="2.170.270.10">
    <property type="entry name" value="SET domain"/>
    <property type="match status" value="1"/>
</dbReference>
<dbReference type="InterPro" id="IPR053185">
    <property type="entry name" value="SET_domain_protein"/>
</dbReference>
<dbReference type="AlphaFoldDB" id="A0AAW0EEU5"/>
<dbReference type="EMBL" id="JAWWNJ010000002">
    <property type="protein sequence ID" value="KAK7062501.1"/>
    <property type="molecule type" value="Genomic_DNA"/>
</dbReference>
<accession>A0AAW0EEU5</accession>